<organism evidence="2 3">
    <name type="scientific">Stephania cephalantha</name>
    <dbReference type="NCBI Taxonomy" id="152367"/>
    <lineage>
        <taxon>Eukaryota</taxon>
        <taxon>Viridiplantae</taxon>
        <taxon>Streptophyta</taxon>
        <taxon>Embryophyta</taxon>
        <taxon>Tracheophyta</taxon>
        <taxon>Spermatophyta</taxon>
        <taxon>Magnoliopsida</taxon>
        <taxon>Ranunculales</taxon>
        <taxon>Menispermaceae</taxon>
        <taxon>Menispermoideae</taxon>
        <taxon>Cissampelideae</taxon>
        <taxon>Stephania</taxon>
    </lineage>
</organism>
<dbReference type="EMBL" id="JBBNAG010000006">
    <property type="protein sequence ID" value="KAK9125795.1"/>
    <property type="molecule type" value="Genomic_DNA"/>
</dbReference>
<evidence type="ECO:0000313" key="3">
    <source>
        <dbReference type="Proteomes" id="UP001419268"/>
    </source>
</evidence>
<comment type="caution">
    <text evidence="2">The sequence shown here is derived from an EMBL/GenBank/DDBJ whole genome shotgun (WGS) entry which is preliminary data.</text>
</comment>
<sequence length="285" mass="31653">MAFDGGFNSKIYAFRLLREQSFASSSFVEVTPPCSLLLCLLGDRSVRQRATAPLLHVVHRVAVAVAAAAGETPPLLTGVLRAAARRLPHSCATSRSAAAAGRPRCRVIRRRDCSSGRTLVSLEPRSSEPQHRLCRTWPVSPLLATVSLPLSRRFPPSSAVPSPLFADEGNDDQHTAQDDEEVHKEIPAPQSPFKARSQIAWPYLHEDVPQLYYGLAPPTDMPPYAIYLSAQFRYMHEYMTQTFTKIDTCLDRQGDHLHRIEGHMLPPRQSRENGSSRSACRTSSQ</sequence>
<proteinExistence type="predicted"/>
<protein>
    <submittedName>
        <fullName evidence="2">Uncharacterized protein</fullName>
    </submittedName>
</protein>
<accession>A0AAP0J2D6</accession>
<dbReference type="Proteomes" id="UP001419268">
    <property type="component" value="Unassembled WGS sequence"/>
</dbReference>
<dbReference type="AlphaFoldDB" id="A0AAP0J2D6"/>
<feature type="region of interest" description="Disordered" evidence="1">
    <location>
        <begin position="261"/>
        <end position="285"/>
    </location>
</feature>
<keyword evidence="3" id="KW-1185">Reference proteome</keyword>
<evidence type="ECO:0000313" key="2">
    <source>
        <dbReference type="EMBL" id="KAK9125795.1"/>
    </source>
</evidence>
<gene>
    <name evidence="2" type="ORF">Scep_014641</name>
</gene>
<evidence type="ECO:0000256" key="1">
    <source>
        <dbReference type="SAM" id="MobiDB-lite"/>
    </source>
</evidence>
<name>A0AAP0J2D6_9MAGN</name>
<feature type="compositionally biased region" description="Polar residues" evidence="1">
    <location>
        <begin position="272"/>
        <end position="285"/>
    </location>
</feature>
<reference evidence="2 3" key="1">
    <citation type="submission" date="2024-01" db="EMBL/GenBank/DDBJ databases">
        <title>Genome assemblies of Stephania.</title>
        <authorList>
            <person name="Yang L."/>
        </authorList>
    </citation>
    <scope>NUCLEOTIDE SEQUENCE [LARGE SCALE GENOMIC DNA]</scope>
    <source>
        <strain evidence="2">JXDWG</strain>
        <tissue evidence="2">Leaf</tissue>
    </source>
</reference>